<evidence type="ECO:0000256" key="1">
    <source>
        <dbReference type="SAM" id="SignalP"/>
    </source>
</evidence>
<gene>
    <name evidence="3" type="ORF">O3P16_04915</name>
</gene>
<keyword evidence="1" id="KW-0732">Signal</keyword>
<accession>A0ABT4UH22</accession>
<protein>
    <submittedName>
        <fullName evidence="3">Outer membrane beta-barrel protein</fullName>
    </submittedName>
</protein>
<feature type="signal peptide" evidence="1">
    <location>
        <begin position="1"/>
        <end position="20"/>
    </location>
</feature>
<dbReference type="Pfam" id="PF13568">
    <property type="entry name" value="OMP_b-brl_2"/>
    <property type="match status" value="1"/>
</dbReference>
<reference evidence="3 4" key="1">
    <citation type="submission" date="2022-12" db="EMBL/GenBank/DDBJ databases">
        <title>Chitinophagaceae gen. sp. nov., a new member of the family Chitinophagaceae, isolated from soil in a chemical factory.</title>
        <authorList>
            <person name="Ke Z."/>
        </authorList>
    </citation>
    <scope>NUCLEOTIDE SEQUENCE [LARGE SCALE GENOMIC DNA]</scope>
    <source>
        <strain evidence="3 4">LY-5</strain>
    </source>
</reference>
<evidence type="ECO:0000313" key="3">
    <source>
        <dbReference type="EMBL" id="MDA3614136.1"/>
    </source>
</evidence>
<sequence>MRKIYFLLASALFFSVTTKAQLVDSTVAVETKKVKTDWTKVKLNNRPNDHIMLSFGHEGWSGSTEGLNIGGGISRHFNLAFMYDMPFKTQAQFSFAGGIGISTSNVFFKDTYIDIAGKTNGNQITFKDVSDEDHFKKYKLSANYVEIPVEIRWVQNPLKSSKSFKVAAGVKLGLLVDAHTKGKNLVNEDGNTLYGTKYKMKEKSTTFFNSTKFAGTLRAGYGPISLFGSYNILTLFKDGRGPSVRPYSIGICISGL</sequence>
<dbReference type="RefSeq" id="WP_407030462.1">
    <property type="nucleotide sequence ID" value="NZ_JAQGEF010000004.1"/>
</dbReference>
<comment type="caution">
    <text evidence="3">The sequence shown here is derived from an EMBL/GenBank/DDBJ whole genome shotgun (WGS) entry which is preliminary data.</text>
</comment>
<name>A0ABT4UH22_9BACT</name>
<feature type="chain" id="PRO_5045132291" evidence="1">
    <location>
        <begin position="21"/>
        <end position="256"/>
    </location>
</feature>
<dbReference type="EMBL" id="JAQGEF010000004">
    <property type="protein sequence ID" value="MDA3614136.1"/>
    <property type="molecule type" value="Genomic_DNA"/>
</dbReference>
<evidence type="ECO:0000259" key="2">
    <source>
        <dbReference type="Pfam" id="PF13568"/>
    </source>
</evidence>
<keyword evidence="4" id="KW-1185">Reference proteome</keyword>
<feature type="domain" description="Outer membrane protein beta-barrel" evidence="2">
    <location>
        <begin position="73"/>
        <end position="222"/>
    </location>
</feature>
<evidence type="ECO:0000313" key="4">
    <source>
        <dbReference type="Proteomes" id="UP001210231"/>
    </source>
</evidence>
<organism evidence="3 4">
    <name type="scientific">Polluticaenibacter yanchengensis</name>
    <dbReference type="NCBI Taxonomy" id="3014562"/>
    <lineage>
        <taxon>Bacteria</taxon>
        <taxon>Pseudomonadati</taxon>
        <taxon>Bacteroidota</taxon>
        <taxon>Chitinophagia</taxon>
        <taxon>Chitinophagales</taxon>
        <taxon>Chitinophagaceae</taxon>
        <taxon>Polluticaenibacter</taxon>
    </lineage>
</organism>
<dbReference type="InterPro" id="IPR025665">
    <property type="entry name" value="Beta-barrel_OMP_2"/>
</dbReference>
<proteinExistence type="predicted"/>
<dbReference type="Proteomes" id="UP001210231">
    <property type="component" value="Unassembled WGS sequence"/>
</dbReference>